<dbReference type="GO" id="GO:0016853">
    <property type="term" value="F:isomerase activity"/>
    <property type="evidence" value="ECO:0007669"/>
    <property type="project" value="UniProtKB-KW"/>
</dbReference>
<dbReference type="InterPro" id="IPR036249">
    <property type="entry name" value="Thioredoxin-like_sf"/>
</dbReference>
<organism evidence="3 4">
    <name type="scientific">Salinimicrobium sediminis</name>
    <dbReference type="NCBI Taxonomy" id="1343891"/>
    <lineage>
        <taxon>Bacteria</taxon>
        <taxon>Pseudomonadati</taxon>
        <taxon>Bacteroidota</taxon>
        <taxon>Flavobacteriia</taxon>
        <taxon>Flavobacteriales</taxon>
        <taxon>Flavobacteriaceae</taxon>
        <taxon>Salinimicrobium</taxon>
    </lineage>
</organism>
<dbReference type="Pfam" id="PF00085">
    <property type="entry name" value="Thioredoxin"/>
    <property type="match status" value="1"/>
</dbReference>
<dbReference type="SUPFAM" id="SSF52833">
    <property type="entry name" value="Thioredoxin-like"/>
    <property type="match status" value="1"/>
</dbReference>
<dbReference type="Gene3D" id="3.40.30.10">
    <property type="entry name" value="Glutaredoxin"/>
    <property type="match status" value="1"/>
</dbReference>
<dbReference type="OrthoDB" id="6398367at2"/>
<dbReference type="CDD" id="cd02947">
    <property type="entry name" value="TRX_family"/>
    <property type="match status" value="1"/>
</dbReference>
<keyword evidence="4" id="KW-1185">Reference proteome</keyword>
<evidence type="ECO:0000256" key="1">
    <source>
        <dbReference type="SAM" id="SignalP"/>
    </source>
</evidence>
<evidence type="ECO:0000313" key="3">
    <source>
        <dbReference type="EMBL" id="SOC78689.1"/>
    </source>
</evidence>
<reference evidence="4" key="1">
    <citation type="submission" date="2017-09" db="EMBL/GenBank/DDBJ databases">
        <authorList>
            <person name="Varghese N."/>
            <person name="Submissions S."/>
        </authorList>
    </citation>
    <scope>NUCLEOTIDE SEQUENCE [LARGE SCALE GENOMIC DNA]</scope>
    <source>
        <strain evidence="4">CGMCC 1.12641</strain>
    </source>
</reference>
<sequence length="183" mass="21158">MKFLMYLMLLITATNCGSSQQNKAKTTQTKAPPVEEQNDLLIGSIDKNDLQQAPHSAWFDPMYQSYKPDQKALKTIQENINDYDIKMFMGTWCADSQLEVPKFYKLLDLSNYDLDRLEVTAVQEDKTLPDGSQKEFDVIYVPTIIFFKDGEEVGRFVEYPQDELEKDVAKIVSGQEYEHSYQN</sequence>
<keyword evidence="1" id="KW-0732">Signal</keyword>
<proteinExistence type="predicted"/>
<accession>A0A285X2U4</accession>
<name>A0A285X2U4_9FLAO</name>
<protein>
    <submittedName>
        <fullName evidence="3">Thiol-disulfide isomerase or thioredoxin</fullName>
    </submittedName>
</protein>
<dbReference type="InterPro" id="IPR013766">
    <property type="entry name" value="Thioredoxin_domain"/>
</dbReference>
<feature type="chain" id="PRO_5012425217" evidence="1">
    <location>
        <begin position="25"/>
        <end position="183"/>
    </location>
</feature>
<dbReference type="AlphaFoldDB" id="A0A285X2U4"/>
<dbReference type="Proteomes" id="UP000219193">
    <property type="component" value="Unassembled WGS sequence"/>
</dbReference>
<evidence type="ECO:0000259" key="2">
    <source>
        <dbReference type="Pfam" id="PF00085"/>
    </source>
</evidence>
<feature type="signal peptide" evidence="1">
    <location>
        <begin position="1"/>
        <end position="24"/>
    </location>
</feature>
<gene>
    <name evidence="3" type="ORF">SAMN06296241_0202</name>
</gene>
<dbReference type="RefSeq" id="WP_097054491.1">
    <property type="nucleotide sequence ID" value="NZ_OCMF01000001.1"/>
</dbReference>
<evidence type="ECO:0000313" key="4">
    <source>
        <dbReference type="Proteomes" id="UP000219193"/>
    </source>
</evidence>
<keyword evidence="3" id="KW-0413">Isomerase</keyword>
<dbReference type="EMBL" id="OCMF01000001">
    <property type="protein sequence ID" value="SOC78689.1"/>
    <property type="molecule type" value="Genomic_DNA"/>
</dbReference>
<feature type="domain" description="Thioredoxin" evidence="2">
    <location>
        <begin position="87"/>
        <end position="168"/>
    </location>
</feature>